<feature type="compositionally biased region" description="Basic and acidic residues" evidence="3">
    <location>
        <begin position="440"/>
        <end position="451"/>
    </location>
</feature>
<proteinExistence type="inferred from homology"/>
<dbReference type="InterPro" id="IPR006143">
    <property type="entry name" value="RND_pump_MFP"/>
</dbReference>
<dbReference type="InterPro" id="IPR058625">
    <property type="entry name" value="MdtA-like_BSH"/>
</dbReference>
<dbReference type="Gene3D" id="2.40.420.20">
    <property type="match status" value="1"/>
</dbReference>
<dbReference type="PANTHER" id="PTHR30158">
    <property type="entry name" value="ACRA/E-RELATED COMPONENT OF DRUG EFFLUX TRANSPORTER"/>
    <property type="match status" value="1"/>
</dbReference>
<feature type="compositionally biased region" description="Low complexity" evidence="3">
    <location>
        <begin position="394"/>
        <end position="408"/>
    </location>
</feature>
<name>A0A2T5IEA9_9PROT</name>
<dbReference type="GO" id="GO:0005886">
    <property type="term" value="C:plasma membrane"/>
    <property type="evidence" value="ECO:0007669"/>
    <property type="project" value="TreeGrafter"/>
</dbReference>
<organism evidence="8 9">
    <name type="scientific">Nitrosospira multiformis</name>
    <dbReference type="NCBI Taxonomy" id="1231"/>
    <lineage>
        <taxon>Bacteria</taxon>
        <taxon>Pseudomonadati</taxon>
        <taxon>Pseudomonadota</taxon>
        <taxon>Betaproteobacteria</taxon>
        <taxon>Nitrosomonadales</taxon>
        <taxon>Nitrosomonadaceae</taxon>
        <taxon>Nitrosospira</taxon>
    </lineage>
</organism>
<dbReference type="Pfam" id="PF25876">
    <property type="entry name" value="HH_MFP_RND"/>
    <property type="match status" value="1"/>
</dbReference>
<evidence type="ECO:0000259" key="6">
    <source>
        <dbReference type="Pfam" id="PF25944"/>
    </source>
</evidence>
<feature type="domain" description="Multidrug resistance protein MdtA-like beta-barrel" evidence="6">
    <location>
        <begin position="219"/>
        <end position="303"/>
    </location>
</feature>
<accession>A0A2T5IEA9</accession>
<evidence type="ECO:0000256" key="1">
    <source>
        <dbReference type="ARBA" id="ARBA00004196"/>
    </source>
</evidence>
<dbReference type="Proteomes" id="UP000244152">
    <property type="component" value="Unassembled WGS sequence"/>
</dbReference>
<dbReference type="Gene3D" id="2.40.50.100">
    <property type="match status" value="1"/>
</dbReference>
<dbReference type="SUPFAM" id="SSF111369">
    <property type="entry name" value="HlyD-like secretion proteins"/>
    <property type="match status" value="1"/>
</dbReference>
<dbReference type="Pfam" id="PF25917">
    <property type="entry name" value="BSH_RND"/>
    <property type="match status" value="1"/>
</dbReference>
<evidence type="ECO:0000256" key="3">
    <source>
        <dbReference type="SAM" id="MobiDB-lite"/>
    </source>
</evidence>
<evidence type="ECO:0000256" key="2">
    <source>
        <dbReference type="ARBA" id="ARBA00009477"/>
    </source>
</evidence>
<dbReference type="Pfam" id="PF25944">
    <property type="entry name" value="Beta-barrel_RND"/>
    <property type="match status" value="1"/>
</dbReference>
<comment type="similarity">
    <text evidence="2">Belongs to the membrane fusion protein (MFP) (TC 8.A.1) family.</text>
</comment>
<feature type="domain" description="Multidrug resistance protein MdtA-like barrel-sandwich hybrid" evidence="5">
    <location>
        <begin position="68"/>
        <end position="201"/>
    </location>
</feature>
<dbReference type="Pfam" id="PF25967">
    <property type="entry name" value="RND-MFP_C"/>
    <property type="match status" value="1"/>
</dbReference>
<dbReference type="AlphaFoldDB" id="A0A2T5IEA9"/>
<dbReference type="GO" id="GO:0030313">
    <property type="term" value="C:cell envelope"/>
    <property type="evidence" value="ECO:0007669"/>
    <property type="project" value="UniProtKB-SubCell"/>
</dbReference>
<dbReference type="GO" id="GO:0022857">
    <property type="term" value="F:transmembrane transporter activity"/>
    <property type="evidence" value="ECO:0007669"/>
    <property type="project" value="InterPro"/>
</dbReference>
<dbReference type="Gene3D" id="2.40.30.170">
    <property type="match status" value="1"/>
</dbReference>
<evidence type="ECO:0000259" key="4">
    <source>
        <dbReference type="Pfam" id="PF25876"/>
    </source>
</evidence>
<feature type="domain" description="Multidrug resistance protein MdtA-like alpha-helical hairpin" evidence="4">
    <location>
        <begin position="109"/>
        <end position="178"/>
    </location>
</feature>
<comment type="caution">
    <text evidence="8">The sequence shown here is derived from an EMBL/GenBank/DDBJ whole genome shotgun (WGS) entry which is preliminary data.</text>
</comment>
<dbReference type="InterPro" id="IPR058626">
    <property type="entry name" value="MdtA-like_b-barrel"/>
</dbReference>
<evidence type="ECO:0000313" key="9">
    <source>
        <dbReference type="Proteomes" id="UP000244152"/>
    </source>
</evidence>
<evidence type="ECO:0000259" key="5">
    <source>
        <dbReference type="Pfam" id="PF25917"/>
    </source>
</evidence>
<feature type="region of interest" description="Disordered" evidence="3">
    <location>
        <begin position="384"/>
        <end position="451"/>
    </location>
</feature>
<gene>
    <name evidence="8" type="ORF">C8R21_106141</name>
</gene>
<dbReference type="InterPro" id="IPR058624">
    <property type="entry name" value="MdtA-like_HH"/>
</dbReference>
<dbReference type="FunFam" id="2.40.420.20:FF:000001">
    <property type="entry name" value="Efflux RND transporter periplasmic adaptor subunit"/>
    <property type="match status" value="1"/>
</dbReference>
<dbReference type="GO" id="GO:0046677">
    <property type="term" value="P:response to antibiotic"/>
    <property type="evidence" value="ECO:0007669"/>
    <property type="project" value="TreeGrafter"/>
</dbReference>
<comment type="subcellular location">
    <subcellularLocation>
        <location evidence="1">Cell envelope</location>
    </subcellularLocation>
</comment>
<dbReference type="NCBIfam" id="TIGR01730">
    <property type="entry name" value="RND_mfp"/>
    <property type="match status" value="1"/>
</dbReference>
<dbReference type="EMBL" id="QAOK01000006">
    <property type="protein sequence ID" value="PTQ82160.1"/>
    <property type="molecule type" value="Genomic_DNA"/>
</dbReference>
<evidence type="ECO:0000259" key="7">
    <source>
        <dbReference type="Pfam" id="PF25967"/>
    </source>
</evidence>
<feature type="domain" description="Multidrug resistance protein MdtA-like C-terminal permuted SH3" evidence="7">
    <location>
        <begin position="309"/>
        <end position="368"/>
    </location>
</feature>
<dbReference type="Gene3D" id="1.10.287.470">
    <property type="entry name" value="Helix hairpin bin"/>
    <property type="match status" value="1"/>
</dbReference>
<protein>
    <submittedName>
        <fullName evidence="8">Membrane fusion protein (Multidrug efflux system)</fullName>
    </submittedName>
</protein>
<reference evidence="8 9" key="1">
    <citation type="submission" date="2018-04" db="EMBL/GenBank/DDBJ databases">
        <title>Active sludge and wastewater microbial communities from Klosterneuburg, Austria.</title>
        <authorList>
            <person name="Wagner M."/>
        </authorList>
    </citation>
    <scope>NUCLEOTIDE SEQUENCE [LARGE SCALE GENOMIC DNA]</scope>
    <source>
        <strain evidence="8 9">Nl12</strain>
    </source>
</reference>
<evidence type="ECO:0000313" key="8">
    <source>
        <dbReference type="EMBL" id="PTQ82160.1"/>
    </source>
</evidence>
<dbReference type="InterPro" id="IPR058627">
    <property type="entry name" value="MdtA-like_C"/>
</dbReference>
<sequence>MLNSFFSPLRTLQYPGRIIVIVILSFSGGCSEPQEEKPPPVAEVTAVSIEPRDHPIELEFVAETRSSRHVEIRARVSGFLDKRLYTEGEVVQAGQKMYQMDRKPFEAALQSAEGQLAQQQARLQVAEATLRRVRPLAEKNALSKKNLDDATGAVQQASAAVLAAEGEVRTAKLNLSYTTLRSPLHGLASFSLRHEGSYLSPGEGGLLTYVDQIDPIWGIFSVSENQMLKYRSEIERGLLKFPPLNRFEVQITLADGSLFPHIGYIDFSEPSFSEETGTFLVRTQFTNPEGVLRPGQFVRAQLKGAVRPNSVLVPQRSVLQGAKSHYVWVINKEGKVGRRDVEVGDWQGDGWFINHGLVAGERVVVDGAVRLSPGTAIKVVDALTPSGDQTGTKPAAGASATPAASIAEPSEEASVKPGDLPSAPDLQVSGSENRAPPSEKQFRGSREKPPE</sequence>